<dbReference type="EMBL" id="FQUQ01000004">
    <property type="protein sequence ID" value="SHG04396.1"/>
    <property type="molecule type" value="Genomic_DNA"/>
</dbReference>
<keyword evidence="2" id="KW-1185">Reference proteome</keyword>
<evidence type="ECO:0000313" key="2">
    <source>
        <dbReference type="Proteomes" id="UP000184287"/>
    </source>
</evidence>
<proteinExistence type="predicted"/>
<dbReference type="Proteomes" id="UP000184287">
    <property type="component" value="Unassembled WGS sequence"/>
</dbReference>
<dbReference type="AlphaFoldDB" id="A0A1M5GL41"/>
<accession>A0A1M5GL41</accession>
<organism evidence="1 2">
    <name type="scientific">Pedobacter caeni</name>
    <dbReference type="NCBI Taxonomy" id="288992"/>
    <lineage>
        <taxon>Bacteria</taxon>
        <taxon>Pseudomonadati</taxon>
        <taxon>Bacteroidota</taxon>
        <taxon>Sphingobacteriia</taxon>
        <taxon>Sphingobacteriales</taxon>
        <taxon>Sphingobacteriaceae</taxon>
        <taxon>Pedobacter</taxon>
    </lineage>
</organism>
<evidence type="ECO:0000313" key="1">
    <source>
        <dbReference type="EMBL" id="SHG04396.1"/>
    </source>
</evidence>
<name>A0A1M5GL41_9SPHI</name>
<protein>
    <submittedName>
        <fullName evidence="1">Uncharacterized protein</fullName>
    </submittedName>
</protein>
<gene>
    <name evidence="1" type="ORF">SAMN04488522_104264</name>
</gene>
<sequence length="72" mass="8133">MDLQHIHQAIVTFHGVSEWSVDLEDCDQILRVACTENIGLELVKSLERMRVSSSVLEVFDENGISLQNFVST</sequence>
<dbReference type="STRING" id="288992.SAMN04488522_104264"/>
<reference evidence="2" key="1">
    <citation type="submission" date="2016-11" db="EMBL/GenBank/DDBJ databases">
        <authorList>
            <person name="Varghese N."/>
            <person name="Submissions S."/>
        </authorList>
    </citation>
    <scope>NUCLEOTIDE SEQUENCE [LARGE SCALE GENOMIC DNA]</scope>
    <source>
        <strain evidence="2">DSM 16990</strain>
    </source>
</reference>